<accession>A0A238WJE9</accession>
<comment type="pathway">
    <text evidence="3">Amino-acid biosynthesis; ergothioneine biosynthesis.</text>
</comment>
<dbReference type="SUPFAM" id="SSF53383">
    <property type="entry name" value="PLP-dependent transferases"/>
    <property type="match status" value="1"/>
</dbReference>
<dbReference type="AlphaFoldDB" id="A0A238WJE9"/>
<comment type="catalytic activity">
    <reaction evidence="3">
        <text>S-(hercyn-2-yl)-L-cysteine S-oxide + AH2 + H(+) = ergothioneine + pyruvate + A + NH4(+)</text>
        <dbReference type="Rhea" id="RHEA:42688"/>
        <dbReference type="ChEBI" id="CHEBI:13193"/>
        <dbReference type="ChEBI" id="CHEBI:15361"/>
        <dbReference type="ChEBI" id="CHEBI:15378"/>
        <dbReference type="ChEBI" id="CHEBI:17499"/>
        <dbReference type="ChEBI" id="CHEBI:28938"/>
        <dbReference type="ChEBI" id="CHEBI:82706"/>
        <dbReference type="ChEBI" id="CHEBI:134344"/>
    </reaction>
</comment>
<feature type="modified residue" description="N6-(pyridoxal phosphate)lysine" evidence="3">
    <location>
        <position position="226"/>
    </location>
</feature>
<dbReference type="RefSeq" id="WP_245818610.1">
    <property type="nucleotide sequence ID" value="NZ_FZNW01000006.1"/>
</dbReference>
<evidence type="ECO:0000256" key="1">
    <source>
        <dbReference type="ARBA" id="ARBA00001933"/>
    </source>
</evidence>
<dbReference type="Proteomes" id="UP000198348">
    <property type="component" value="Unassembled WGS sequence"/>
</dbReference>
<name>A0A238WJE9_9PSEU</name>
<keyword evidence="7" id="KW-1185">Reference proteome</keyword>
<dbReference type="HAMAP" id="MF_02038">
    <property type="entry name" value="EgtE"/>
    <property type="match status" value="1"/>
</dbReference>
<dbReference type="EC" id="4.4.-.-" evidence="3"/>
<evidence type="ECO:0000256" key="2">
    <source>
        <dbReference type="ARBA" id="ARBA00022898"/>
    </source>
</evidence>
<dbReference type="InterPro" id="IPR000192">
    <property type="entry name" value="Aminotrans_V_dom"/>
</dbReference>
<dbReference type="InterPro" id="IPR020578">
    <property type="entry name" value="Aminotrans_V_PyrdxlP_BS"/>
</dbReference>
<comment type="function">
    <text evidence="3">Probably catalyzes the conversion of hercynylcysteine sulfoxide to ergothioneine.</text>
</comment>
<keyword evidence="3 6" id="KW-0456">Lyase</keyword>
<feature type="domain" description="Aminotransferase class V" evidence="5">
    <location>
        <begin position="32"/>
        <end position="395"/>
    </location>
</feature>
<dbReference type="InterPro" id="IPR027563">
    <property type="entry name" value="EgtE"/>
</dbReference>
<organism evidence="6 7">
    <name type="scientific">Haloechinothrix alba</name>
    <dbReference type="NCBI Taxonomy" id="664784"/>
    <lineage>
        <taxon>Bacteria</taxon>
        <taxon>Bacillati</taxon>
        <taxon>Actinomycetota</taxon>
        <taxon>Actinomycetes</taxon>
        <taxon>Pseudonocardiales</taxon>
        <taxon>Pseudonocardiaceae</taxon>
        <taxon>Haloechinothrix</taxon>
    </lineage>
</organism>
<comment type="cofactor">
    <cofactor evidence="1 3 4">
        <name>pyridoxal 5'-phosphate</name>
        <dbReference type="ChEBI" id="CHEBI:597326"/>
    </cofactor>
</comment>
<dbReference type="PANTHER" id="PTHR43586:SF24">
    <property type="entry name" value="BLR4730 PROTEIN"/>
    <property type="match status" value="1"/>
</dbReference>
<evidence type="ECO:0000313" key="6">
    <source>
        <dbReference type="EMBL" id="SNR46451.1"/>
    </source>
</evidence>
<dbReference type="Pfam" id="PF00266">
    <property type="entry name" value="Aminotran_5"/>
    <property type="match status" value="1"/>
</dbReference>
<dbReference type="PANTHER" id="PTHR43586">
    <property type="entry name" value="CYSTEINE DESULFURASE"/>
    <property type="match status" value="1"/>
</dbReference>
<dbReference type="UniPathway" id="UPA01014"/>
<evidence type="ECO:0000313" key="7">
    <source>
        <dbReference type="Proteomes" id="UP000198348"/>
    </source>
</evidence>
<dbReference type="InterPro" id="IPR015422">
    <property type="entry name" value="PyrdxlP-dep_Trfase_small"/>
</dbReference>
<comment type="similarity">
    <text evidence="3">Belongs to the class-V pyridoxal-phosphate-dependent aminotransferase family. EgtE subfamily.</text>
</comment>
<evidence type="ECO:0000259" key="5">
    <source>
        <dbReference type="Pfam" id="PF00266"/>
    </source>
</evidence>
<protein>
    <recommendedName>
        <fullName evidence="3">Probable hercynylcysteine sulfoxide lyase</fullName>
        <ecNumber evidence="3">4.4.-.-</ecNumber>
    </recommendedName>
</protein>
<gene>
    <name evidence="3" type="primary">egtE</name>
    <name evidence="6" type="ORF">SAMN06265360_106215</name>
</gene>
<dbReference type="GO" id="GO:1990411">
    <property type="term" value="F:hercynylcysteine sulfoxide lyase activity (ergothioneine-forming)"/>
    <property type="evidence" value="ECO:0007669"/>
    <property type="project" value="RHEA"/>
</dbReference>
<dbReference type="Gene3D" id="3.90.1150.10">
    <property type="entry name" value="Aspartate Aminotransferase, domain 1"/>
    <property type="match status" value="1"/>
</dbReference>
<dbReference type="InterPro" id="IPR015421">
    <property type="entry name" value="PyrdxlP-dep_Trfase_major"/>
</dbReference>
<dbReference type="Gene3D" id="3.40.640.10">
    <property type="entry name" value="Type I PLP-dependent aspartate aminotransferase-like (Major domain)"/>
    <property type="match status" value="1"/>
</dbReference>
<dbReference type="PROSITE" id="PS00595">
    <property type="entry name" value="AA_TRANSFER_CLASS_5"/>
    <property type="match status" value="1"/>
</dbReference>
<evidence type="ECO:0000256" key="3">
    <source>
        <dbReference type="HAMAP-Rule" id="MF_02038"/>
    </source>
</evidence>
<evidence type="ECO:0000256" key="4">
    <source>
        <dbReference type="RuleBase" id="RU004504"/>
    </source>
</evidence>
<dbReference type="EMBL" id="FZNW01000006">
    <property type="protein sequence ID" value="SNR46451.1"/>
    <property type="molecule type" value="Genomic_DNA"/>
</dbReference>
<reference evidence="6 7" key="1">
    <citation type="submission" date="2017-06" db="EMBL/GenBank/DDBJ databases">
        <authorList>
            <person name="Kim H.J."/>
            <person name="Triplett B.A."/>
        </authorList>
    </citation>
    <scope>NUCLEOTIDE SEQUENCE [LARGE SCALE GENOMIC DNA]</scope>
    <source>
        <strain evidence="6 7">DSM 45207</strain>
    </source>
</reference>
<keyword evidence="2 3" id="KW-0663">Pyridoxal phosphate</keyword>
<dbReference type="InterPro" id="IPR015424">
    <property type="entry name" value="PyrdxlP-dep_Trfase"/>
</dbReference>
<proteinExistence type="inferred from homology"/>
<sequence>MTASHEVPAPGGPGIADLAAVRSDTPGCRDQVFLDSAGSSLPPAPVLTTVIEHLRRESEVGGYRAAAEQQEVLEGGYGTFAELLGCAPDEVAFTDSATRSWLNLLDAVPFREGDRVLVGESEYAANAVALLRHAERFGTRLEVVPSDGSGQLDVAALRDRLDERVRLVSAVHVPTQGGLVNPVREITRAAHEAGALVLLDACQSVGQLPVRMDELGVDMLTGTGRKWLRGPRGTGFLAVRRSVLEHLAPRLIDHSGASWVAERAYRLRADARVLQLWETGIAERLGLIRAAEYLLELGVAEVATSVAWRAAYLREALAGIPGVRVHDLGERTCGIVTFTVAGVDPGRVRDRLAERDVTVTVSTAASSRMDLPRRGLDAVVRASPHYFVTAGELDACVALVADLARMAGASPRS</sequence>